<dbReference type="CDD" id="cd00840">
    <property type="entry name" value="MPP_Mre11_N"/>
    <property type="match status" value="1"/>
</dbReference>
<comment type="function">
    <text evidence="7">SbcCD cleaves DNA hairpin structures. These structures can inhibit DNA replication and are intermediates in certain DNA recombination reactions. The complex acts as a 3'-&gt;5' double strand exonuclease that can open hairpins. It also has a 5' single-strand endonuclease activity.</text>
</comment>
<protein>
    <recommendedName>
        <fullName evidence="3 7">Nuclease SbcCD subunit D</fullName>
    </recommendedName>
</protein>
<name>A0ABT1E6J9_9FIRM</name>
<comment type="caution">
    <text evidence="10">The sequence shown here is derived from an EMBL/GenBank/DDBJ whole genome shotgun (WGS) entry which is preliminary data.</text>
</comment>
<comment type="similarity">
    <text evidence="1 7">Belongs to the SbcD family.</text>
</comment>
<keyword evidence="4 7" id="KW-0540">Nuclease</keyword>
<organism evidence="10 11">
    <name type="scientific">Aequitasia blattaphilus</name>
    <dbReference type="NCBI Taxonomy" id="2949332"/>
    <lineage>
        <taxon>Bacteria</taxon>
        <taxon>Bacillati</taxon>
        <taxon>Bacillota</taxon>
        <taxon>Clostridia</taxon>
        <taxon>Lachnospirales</taxon>
        <taxon>Lachnospiraceae</taxon>
        <taxon>Aequitasia</taxon>
    </lineage>
</organism>
<dbReference type="EMBL" id="JAMZFW010000003">
    <property type="protein sequence ID" value="MCP1101461.1"/>
    <property type="molecule type" value="Genomic_DNA"/>
</dbReference>
<dbReference type="SUPFAM" id="SSF56300">
    <property type="entry name" value="Metallo-dependent phosphatases"/>
    <property type="match status" value="1"/>
</dbReference>
<keyword evidence="7" id="KW-0235">DNA replication</keyword>
<dbReference type="Gene3D" id="3.60.21.10">
    <property type="match status" value="1"/>
</dbReference>
<gene>
    <name evidence="7" type="primary">sbcD</name>
    <name evidence="10" type="ORF">NK125_03410</name>
</gene>
<evidence type="ECO:0000256" key="4">
    <source>
        <dbReference type="ARBA" id="ARBA00022722"/>
    </source>
</evidence>
<dbReference type="NCBIfam" id="TIGR00619">
    <property type="entry name" value="sbcd"/>
    <property type="match status" value="1"/>
</dbReference>
<sequence>MRFFHLSDLHIGKVLHHYSLKEDQVHVLNQVIEYAKELKPDGIVIAGDIYDKSVPSAEAVSVFDEFITGLAQITPAIPLLIIGGNHDSGERLDYGAQIMRHQNIFIMGTATDTEGMRKVTLSDEEGEVDFYMLPFFKPSYVRNLLGEEKSLSYSDTLQELIGRENIDFLNRRNVLIAHQFFVRGEFVPERSESEVFSVGGLDRIESSLVENFDYVALGHIHKEQEIGEEKIRYCGTLLKYSLSEYKDKKEMLVVEIHQKSAGVLLQHLPIYPLREVRRKKGNLEEILAEALPEEKKDFVGITLTDEGELYQAKERLFSVYENILEIKIDNQRTRKKIESFEEESQSQNPFESFEEFFEEIHGRGLLPEEMEKMKYIFEAVEEGK</sequence>
<keyword evidence="11" id="KW-1185">Reference proteome</keyword>
<keyword evidence="6 7" id="KW-0269">Exonuclease</keyword>
<dbReference type="Pfam" id="PF00149">
    <property type="entry name" value="Metallophos"/>
    <property type="match status" value="1"/>
</dbReference>
<evidence type="ECO:0000256" key="2">
    <source>
        <dbReference type="ARBA" id="ARBA00011322"/>
    </source>
</evidence>
<evidence type="ECO:0000256" key="7">
    <source>
        <dbReference type="RuleBase" id="RU363069"/>
    </source>
</evidence>
<dbReference type="PANTHER" id="PTHR30337:SF0">
    <property type="entry name" value="NUCLEASE SBCCD SUBUNIT D"/>
    <property type="match status" value="1"/>
</dbReference>
<keyword evidence="7" id="KW-0255">Endonuclease</keyword>
<evidence type="ECO:0000256" key="5">
    <source>
        <dbReference type="ARBA" id="ARBA00022801"/>
    </source>
</evidence>
<evidence type="ECO:0000259" key="9">
    <source>
        <dbReference type="Pfam" id="PF12320"/>
    </source>
</evidence>
<keyword evidence="5 7" id="KW-0378">Hydrolase</keyword>
<accession>A0ABT1E6J9</accession>
<evidence type="ECO:0000256" key="6">
    <source>
        <dbReference type="ARBA" id="ARBA00022839"/>
    </source>
</evidence>
<dbReference type="Proteomes" id="UP001523566">
    <property type="component" value="Unassembled WGS sequence"/>
</dbReference>
<dbReference type="InterPro" id="IPR004843">
    <property type="entry name" value="Calcineurin-like_PHP"/>
</dbReference>
<reference evidence="10 11" key="1">
    <citation type="journal article" date="2022" name="Genome Biol. Evol.">
        <title>Host diet, physiology and behaviors set the stage for Lachnospiraceae cladogenesis.</title>
        <authorList>
            <person name="Vera-Ponce De Leon A."/>
            <person name="Schneider M."/>
            <person name="Jahnes B.C."/>
            <person name="Sadowski V."/>
            <person name="Camuy-Velez L.A."/>
            <person name="Duan J."/>
            <person name="Sabree Z.L."/>
        </authorList>
    </citation>
    <scope>NUCLEOTIDE SEQUENCE [LARGE SCALE GENOMIC DNA]</scope>
    <source>
        <strain evidence="10 11">PAL113</strain>
    </source>
</reference>
<evidence type="ECO:0000259" key="8">
    <source>
        <dbReference type="Pfam" id="PF00149"/>
    </source>
</evidence>
<dbReference type="InterPro" id="IPR004593">
    <property type="entry name" value="SbcD"/>
</dbReference>
<dbReference type="Pfam" id="PF12320">
    <property type="entry name" value="SbcD_C"/>
    <property type="match status" value="1"/>
</dbReference>
<dbReference type="InterPro" id="IPR026843">
    <property type="entry name" value="SbcD_C"/>
</dbReference>
<feature type="domain" description="Nuclease SbcCD subunit D C-terminal" evidence="9">
    <location>
        <begin position="273"/>
        <end position="359"/>
    </location>
</feature>
<evidence type="ECO:0000313" key="10">
    <source>
        <dbReference type="EMBL" id="MCP1101461.1"/>
    </source>
</evidence>
<feature type="domain" description="Calcineurin-like phosphoesterase" evidence="8">
    <location>
        <begin position="1"/>
        <end position="222"/>
    </location>
</feature>
<dbReference type="InterPro" id="IPR050535">
    <property type="entry name" value="DNA_Repair-Maintenance_Comp"/>
</dbReference>
<dbReference type="PANTHER" id="PTHR30337">
    <property type="entry name" value="COMPONENT OF ATP-DEPENDENT DSDNA EXONUCLEASE"/>
    <property type="match status" value="1"/>
</dbReference>
<dbReference type="RefSeq" id="WP_262065243.1">
    <property type="nucleotide sequence ID" value="NZ_JAMXOD010000003.1"/>
</dbReference>
<dbReference type="InterPro" id="IPR041796">
    <property type="entry name" value="Mre11_N"/>
</dbReference>
<evidence type="ECO:0000256" key="1">
    <source>
        <dbReference type="ARBA" id="ARBA00010555"/>
    </source>
</evidence>
<evidence type="ECO:0000256" key="3">
    <source>
        <dbReference type="ARBA" id="ARBA00013365"/>
    </source>
</evidence>
<dbReference type="InterPro" id="IPR029052">
    <property type="entry name" value="Metallo-depent_PP-like"/>
</dbReference>
<proteinExistence type="inferred from homology"/>
<keyword evidence="7" id="KW-0233">DNA recombination</keyword>
<comment type="subunit">
    <text evidence="2 7">Heterodimer of SbcC and SbcD.</text>
</comment>
<dbReference type="GO" id="GO:0004527">
    <property type="term" value="F:exonuclease activity"/>
    <property type="evidence" value="ECO:0007669"/>
    <property type="project" value="UniProtKB-KW"/>
</dbReference>
<evidence type="ECO:0000313" key="11">
    <source>
        <dbReference type="Proteomes" id="UP001523566"/>
    </source>
</evidence>